<name>A0A1S2N8F5_9BURK</name>
<comment type="caution">
    <text evidence="1">The sequence shown here is derived from an EMBL/GenBank/DDBJ whole genome shotgun (WGS) entry which is preliminary data.</text>
</comment>
<gene>
    <name evidence="1" type="ORF">LO55_3248</name>
</gene>
<reference evidence="1 2" key="1">
    <citation type="submission" date="2014-10" db="EMBL/GenBank/DDBJ databases">
        <authorList>
            <person name="Seo M.-J."/>
            <person name="Seok Y.J."/>
            <person name="Cha I.-T."/>
        </authorList>
    </citation>
    <scope>NUCLEOTIDE SEQUENCE [LARGE SCALE GENOMIC DNA]</scope>
    <source>
        <strain evidence="1 2">NEU</strain>
    </source>
</reference>
<sequence>MTRRLFQLLIMTLALQFSWSVVSAYCMHETGRAAEHFGHHQHKSEVHDPLASADLDHPAASKKASGAHSHCASCSHAVSVPVAVGESVWRAARVGARPANQEPSFSSRVLAPPERPQWRSIA</sequence>
<dbReference type="AlphaFoldDB" id="A0A1S2N8F5"/>
<evidence type="ECO:0000313" key="2">
    <source>
        <dbReference type="Proteomes" id="UP000180246"/>
    </source>
</evidence>
<dbReference type="EMBL" id="JRYB01000001">
    <property type="protein sequence ID" value="OIJ41100.1"/>
    <property type="molecule type" value="Genomic_DNA"/>
</dbReference>
<protein>
    <submittedName>
        <fullName evidence="1">Uncharacterized protein</fullName>
    </submittedName>
</protein>
<dbReference type="Proteomes" id="UP000180246">
    <property type="component" value="Unassembled WGS sequence"/>
</dbReference>
<organism evidence="1 2">
    <name type="scientific">Massilia timonae</name>
    <dbReference type="NCBI Taxonomy" id="47229"/>
    <lineage>
        <taxon>Bacteria</taxon>
        <taxon>Pseudomonadati</taxon>
        <taxon>Pseudomonadota</taxon>
        <taxon>Betaproteobacteria</taxon>
        <taxon>Burkholderiales</taxon>
        <taxon>Oxalobacteraceae</taxon>
        <taxon>Telluria group</taxon>
        <taxon>Massilia</taxon>
    </lineage>
</organism>
<evidence type="ECO:0000313" key="1">
    <source>
        <dbReference type="EMBL" id="OIJ41100.1"/>
    </source>
</evidence>
<proteinExistence type="predicted"/>
<accession>A0A1S2N8F5</accession>
<dbReference type="RefSeq" id="WP_071362226.1">
    <property type="nucleotide sequence ID" value="NZ_JRYB01000001.1"/>
</dbReference>